<comment type="function">
    <text evidence="2 9">Component of the pyruvate dehydrogenase (PDH) complex, that catalyzes the overall conversion of pyruvate to acetyl-CoA and CO(2).</text>
</comment>
<keyword evidence="7 9" id="KW-0670">Pyruvate</keyword>
<keyword evidence="5 9" id="KW-0560">Oxidoreductase</keyword>
<dbReference type="AlphaFoldDB" id="L2F5X5"/>
<evidence type="ECO:0000256" key="11">
    <source>
        <dbReference type="SAM" id="MobiDB-lite"/>
    </source>
</evidence>
<evidence type="ECO:0000256" key="3">
    <source>
        <dbReference type="ARBA" id="ARBA00012281"/>
    </source>
</evidence>
<dbReference type="InterPro" id="IPR029061">
    <property type="entry name" value="THDP-binding"/>
</dbReference>
<dbReference type="CDD" id="cd02017">
    <property type="entry name" value="TPP_E1_EcPDC_like"/>
    <property type="match status" value="1"/>
</dbReference>
<dbReference type="PROSITE" id="PS50003">
    <property type="entry name" value="PH_DOMAIN"/>
    <property type="match status" value="1"/>
</dbReference>
<dbReference type="PATRIC" id="fig|1230338.3.peg.1685"/>
<dbReference type="eggNOG" id="COG2609">
    <property type="taxonomic scope" value="Bacteria"/>
</dbReference>
<evidence type="ECO:0000256" key="1">
    <source>
        <dbReference type="ARBA" id="ARBA00001964"/>
    </source>
</evidence>
<comment type="cofactor">
    <cofactor evidence="10">
        <name>Mg(2+)</name>
        <dbReference type="ChEBI" id="CHEBI:18420"/>
    </cofactor>
</comment>
<dbReference type="SUPFAM" id="SSF52518">
    <property type="entry name" value="Thiamin diphosphate-binding fold (THDP-binding)"/>
    <property type="match status" value="2"/>
</dbReference>
<dbReference type="EMBL" id="ANIN01000002">
    <property type="protein sequence ID" value="ELA08464.1"/>
    <property type="molecule type" value="Genomic_DNA"/>
</dbReference>
<comment type="catalytic activity">
    <reaction evidence="8 9">
        <text>N(6)-[(R)-lipoyl]-L-lysyl-[protein] + pyruvate + H(+) = N(6)-[(R)-S(8)-acetyldihydrolipoyl]-L-lysyl-[protein] + CO2</text>
        <dbReference type="Rhea" id="RHEA:19189"/>
        <dbReference type="Rhea" id="RHEA-COMP:10474"/>
        <dbReference type="Rhea" id="RHEA-COMP:10478"/>
        <dbReference type="ChEBI" id="CHEBI:15361"/>
        <dbReference type="ChEBI" id="CHEBI:15378"/>
        <dbReference type="ChEBI" id="CHEBI:16526"/>
        <dbReference type="ChEBI" id="CHEBI:83099"/>
        <dbReference type="ChEBI" id="CHEBI:83111"/>
        <dbReference type="EC" id="1.2.4.1"/>
    </reaction>
</comment>
<dbReference type="Pfam" id="PF17831">
    <property type="entry name" value="PDH_E1_M"/>
    <property type="match status" value="1"/>
</dbReference>
<dbReference type="Gene3D" id="3.40.50.970">
    <property type="match status" value="2"/>
</dbReference>
<comment type="caution">
    <text evidence="13">The sequence shown here is derived from an EMBL/GenBank/DDBJ whole genome shotgun (WGS) entry which is preliminary data.</text>
</comment>
<dbReference type="InterPro" id="IPR004660">
    <property type="entry name" value="PDH_E1"/>
</dbReference>
<feature type="binding site" evidence="10">
    <location>
        <position position="227"/>
    </location>
    <ligand>
        <name>Mg(2+)</name>
        <dbReference type="ChEBI" id="CHEBI:18420"/>
    </ligand>
</feature>
<evidence type="ECO:0000256" key="9">
    <source>
        <dbReference type="PIRNR" id="PIRNR000156"/>
    </source>
</evidence>
<dbReference type="OrthoDB" id="9759664at2"/>
<dbReference type="Pfam" id="PF00456">
    <property type="entry name" value="Transketolase_N"/>
    <property type="match status" value="1"/>
</dbReference>
<keyword evidence="10" id="KW-0460">Magnesium</keyword>
<organism evidence="13 14">
    <name type="scientific">Moraxella macacae 0408225</name>
    <dbReference type="NCBI Taxonomy" id="1230338"/>
    <lineage>
        <taxon>Bacteria</taxon>
        <taxon>Pseudomonadati</taxon>
        <taxon>Pseudomonadota</taxon>
        <taxon>Gammaproteobacteria</taxon>
        <taxon>Moraxellales</taxon>
        <taxon>Moraxellaceae</taxon>
        <taxon>Moraxella</taxon>
    </lineage>
</organism>
<keyword evidence="6 9" id="KW-0786">Thiamine pyrophosphate</keyword>
<dbReference type="STRING" id="1230338.MOMA_07881"/>
<keyword evidence="14" id="KW-1185">Reference proteome</keyword>
<evidence type="ECO:0000256" key="7">
    <source>
        <dbReference type="ARBA" id="ARBA00023317"/>
    </source>
</evidence>
<proteinExistence type="predicted"/>
<feature type="domain" description="PH" evidence="12">
    <location>
        <begin position="1"/>
        <end position="24"/>
    </location>
</feature>
<feature type="binding site" evidence="10">
    <location>
        <position position="259"/>
    </location>
    <ligand>
        <name>Mg(2+)</name>
        <dbReference type="ChEBI" id="CHEBI:18420"/>
    </ligand>
</feature>
<dbReference type="NCBIfam" id="TIGR00759">
    <property type="entry name" value="aceE"/>
    <property type="match status" value="1"/>
</dbReference>
<evidence type="ECO:0000256" key="6">
    <source>
        <dbReference type="ARBA" id="ARBA00023052"/>
    </source>
</evidence>
<dbReference type="InterPro" id="IPR005474">
    <property type="entry name" value="Transketolase_N"/>
</dbReference>
<dbReference type="Proteomes" id="UP000023795">
    <property type="component" value="Unassembled WGS sequence"/>
</dbReference>
<dbReference type="InterPro" id="IPR041621">
    <property type="entry name" value="PDH_E1_M"/>
</dbReference>
<evidence type="ECO:0000256" key="2">
    <source>
        <dbReference type="ARBA" id="ARBA00003157"/>
    </source>
</evidence>
<evidence type="ECO:0000259" key="12">
    <source>
        <dbReference type="PROSITE" id="PS50003"/>
    </source>
</evidence>
<evidence type="ECO:0000256" key="4">
    <source>
        <dbReference type="ARBA" id="ARBA00017172"/>
    </source>
</evidence>
<dbReference type="InterPro" id="IPR009014">
    <property type="entry name" value="Transketo_C/PFOR_II"/>
</dbReference>
<accession>L2F5X5</accession>
<dbReference type="InterPro" id="IPR055152">
    <property type="entry name" value="Transketolase-like_C_2"/>
</dbReference>
<evidence type="ECO:0000256" key="8">
    <source>
        <dbReference type="ARBA" id="ARBA00051231"/>
    </source>
</evidence>
<dbReference type="GO" id="GO:0004739">
    <property type="term" value="F:pyruvate dehydrogenase (acetyl-transferring) activity"/>
    <property type="evidence" value="ECO:0007669"/>
    <property type="project" value="UniProtKB-EC"/>
</dbReference>
<evidence type="ECO:0000256" key="5">
    <source>
        <dbReference type="ARBA" id="ARBA00023002"/>
    </source>
</evidence>
<protein>
    <recommendedName>
        <fullName evidence="4 9">Pyruvate dehydrogenase E1 component</fullName>
        <ecNumber evidence="3 9">1.2.4.1</ecNumber>
    </recommendedName>
</protein>
<evidence type="ECO:0000313" key="13">
    <source>
        <dbReference type="EMBL" id="ELA08464.1"/>
    </source>
</evidence>
<comment type="cofactor">
    <cofactor evidence="1 9">
        <name>thiamine diphosphate</name>
        <dbReference type="ChEBI" id="CHEBI:58937"/>
    </cofactor>
</comment>
<dbReference type="PANTHER" id="PTHR43825:SF3">
    <property type="entry name" value="PYRUVATE DEHYDROGENASE E1 COMPONENT"/>
    <property type="match status" value="1"/>
</dbReference>
<dbReference type="InterPro" id="IPR035807">
    <property type="entry name" value="PDC_E1_N"/>
</dbReference>
<dbReference type="Pfam" id="PF22613">
    <property type="entry name" value="Transketolase_C_1"/>
    <property type="match status" value="1"/>
</dbReference>
<sequence length="937" mass="105651">MKYYNDTDNQETQEWLDAFESVIKHTDKERATFLLKALYNKAVQEGVLFNRLDTAYINTIPVEDQPSYPGDLTLERKIRALIRYNALAMVMRANKNNDDLGGHLATFASSATLYETGFNHFWRAADEHFGGDMIYYQGHGSPGMYARSFLEGRLSEEQLINFRREVGGKGLSSYPHPYLMPDYWQFPTVSMGLGPLMSIYQAHIQNYLENRGLLPKQERKIWAFLGDGETDEPESLGAISLAGREKLENLIWVINCNLQRLDGPVRGNGKIIQELESVFRGAGWRVIKVIWGGKWDTLLDKDHTGALKQRMEEAVDGEYQLYKARDGKFVREHFFGKYPELAEMVKDWSDDEIQHLDRGGHDPIKVYTAFSEAMKTKGQPTVVLVKTVKGYGLSAQSQSVNKTHQIKKLEIENLKYFRDRFDLPFTDDQLEELPFYRPNENSAEYKYLMGRRQALGGHLPSRRSGHIPLEIPSLDVFDKVLQGSGDKEQSTTMVFVRLLSALLKNKAIQDRVVPIVPDEARTFGLEGMFRQLGIYSANGQKYIAEDADALMGYREAIDGHMLEEGINEAGAMSAWIALATSYSTNALPMIPFYIYYSMFGFQRIGDLAWAAGDSQAQGFLLGGTAGRTTLNGEGLQHQDGHQLILFNTIPNCVTYDPCYGYELAVIIQDGLRRMYGEGERVYYYVTLMNENYVQPALPTNRDYVEEGIKKGMYLLHDNGSKQVQLLGSGVILREVEKAAKILADEFNISANVWSVTSFNELTREAMACDEYNRLHPTEEQKVAWVTEQLAQHDGIVVASTDYMRQFSEQIRAWLPEGKPYTTLGTDGYGRSDSRANLRSFFKVDAAHIVVATLKQLADVGEVELRLVKDAIVSLGIDADASPAWYPQHQIDQSPDAPVTQGTGVNAKPVPQLVEEDDESISESKAEDKADASMLDNQ</sequence>
<dbReference type="GO" id="GO:0046872">
    <property type="term" value="F:metal ion binding"/>
    <property type="evidence" value="ECO:0007669"/>
    <property type="project" value="UniProtKB-KW"/>
</dbReference>
<dbReference type="SUPFAM" id="SSF52922">
    <property type="entry name" value="TK C-terminal domain-like"/>
    <property type="match status" value="1"/>
</dbReference>
<gene>
    <name evidence="13" type="primary">aceE</name>
    <name evidence="13" type="ORF">MOMA_07881</name>
</gene>
<feature type="compositionally biased region" description="Basic and acidic residues" evidence="11">
    <location>
        <begin position="921"/>
        <end position="930"/>
    </location>
</feature>
<feature type="region of interest" description="Disordered" evidence="11">
    <location>
        <begin position="886"/>
        <end position="937"/>
    </location>
</feature>
<dbReference type="FunFam" id="3.40.50.970:FF:000011">
    <property type="entry name" value="Pyruvate dehydrogenase E1 component"/>
    <property type="match status" value="1"/>
</dbReference>
<keyword evidence="10" id="KW-0479">Metal-binding</keyword>
<evidence type="ECO:0000313" key="14">
    <source>
        <dbReference type="Proteomes" id="UP000023795"/>
    </source>
</evidence>
<dbReference type="RefSeq" id="WP_009502022.1">
    <property type="nucleotide sequence ID" value="NZ_ANIN01000002.1"/>
</dbReference>
<dbReference type="InterPro" id="IPR051157">
    <property type="entry name" value="PDH/Transketolase"/>
</dbReference>
<dbReference type="PIRSF" id="PIRSF000156">
    <property type="entry name" value="Pyruvate_dh_E1"/>
    <property type="match status" value="1"/>
</dbReference>
<dbReference type="EC" id="1.2.4.1" evidence="3 9"/>
<reference evidence="13 14" key="1">
    <citation type="journal article" date="2013" name="Genome Announc.">
        <title>Genome Sequence of Moraxella macacae 0408225, a Novel Bacterial Species Isolated from a Cynomolgus Macaque with Epistaxis.</title>
        <authorList>
            <person name="Ladner J.T."/>
            <person name="Whitehouse C.A."/>
            <person name="Koroleva G.I."/>
            <person name="Palacios G.F."/>
        </authorList>
    </citation>
    <scope>NUCLEOTIDE SEQUENCE [LARGE SCALE GENOMIC DNA]</scope>
    <source>
        <strain evidence="13 14">0408225</strain>
    </source>
</reference>
<feature type="binding site" evidence="10">
    <location>
        <position position="257"/>
    </location>
    <ligand>
        <name>Mg(2+)</name>
        <dbReference type="ChEBI" id="CHEBI:18420"/>
    </ligand>
</feature>
<dbReference type="PANTHER" id="PTHR43825">
    <property type="entry name" value="PYRUVATE DEHYDROGENASE E1 COMPONENT"/>
    <property type="match status" value="1"/>
</dbReference>
<name>L2F5X5_9GAMM</name>
<dbReference type="Gene3D" id="3.40.50.920">
    <property type="match status" value="1"/>
</dbReference>
<evidence type="ECO:0000256" key="10">
    <source>
        <dbReference type="PIRSR" id="PIRSR000156-1"/>
    </source>
</evidence>
<dbReference type="InterPro" id="IPR001849">
    <property type="entry name" value="PH_domain"/>
</dbReference>